<proteinExistence type="predicted"/>
<comment type="caution">
    <text evidence="2">The sequence shown here is derived from an EMBL/GenBank/DDBJ whole genome shotgun (WGS) entry which is preliminary data.</text>
</comment>
<dbReference type="AlphaFoldDB" id="A0A151P6B2"/>
<evidence type="ECO:0000313" key="2">
    <source>
        <dbReference type="EMBL" id="KYO44510.1"/>
    </source>
</evidence>
<dbReference type="Proteomes" id="UP000050525">
    <property type="component" value="Unassembled WGS sequence"/>
</dbReference>
<protein>
    <submittedName>
        <fullName evidence="2">Uncharacterized protein</fullName>
    </submittedName>
</protein>
<feature type="region of interest" description="Disordered" evidence="1">
    <location>
        <begin position="1"/>
        <end position="35"/>
    </location>
</feature>
<sequence>MEQFKTASKDTGPAVPDDMGVDTAAGASRPKKQSSLFKSIPNALARVRSLLSCCLPHPRKFQKIAPEIIPQC</sequence>
<reference evidence="2 3" key="1">
    <citation type="journal article" date="2012" name="Genome Biol.">
        <title>Sequencing three crocodilian genomes to illuminate the evolution of archosaurs and amniotes.</title>
        <authorList>
            <person name="St John J.A."/>
            <person name="Braun E.L."/>
            <person name="Isberg S.R."/>
            <person name="Miles L.G."/>
            <person name="Chong A.Y."/>
            <person name="Gongora J."/>
            <person name="Dalzell P."/>
            <person name="Moran C."/>
            <person name="Bed'hom B."/>
            <person name="Abzhanov A."/>
            <person name="Burgess S.C."/>
            <person name="Cooksey A.M."/>
            <person name="Castoe T.A."/>
            <person name="Crawford N.G."/>
            <person name="Densmore L.D."/>
            <person name="Drew J.C."/>
            <person name="Edwards S.V."/>
            <person name="Faircloth B.C."/>
            <person name="Fujita M.K."/>
            <person name="Greenwold M.J."/>
            <person name="Hoffmann F.G."/>
            <person name="Howard J.M."/>
            <person name="Iguchi T."/>
            <person name="Janes D.E."/>
            <person name="Khan S.Y."/>
            <person name="Kohno S."/>
            <person name="de Koning A.J."/>
            <person name="Lance S.L."/>
            <person name="McCarthy F.M."/>
            <person name="McCormack J.E."/>
            <person name="Merchant M.E."/>
            <person name="Peterson D.G."/>
            <person name="Pollock D.D."/>
            <person name="Pourmand N."/>
            <person name="Raney B.J."/>
            <person name="Roessler K.A."/>
            <person name="Sanford J.R."/>
            <person name="Sawyer R.H."/>
            <person name="Schmidt C.J."/>
            <person name="Triplett E.W."/>
            <person name="Tuberville T.D."/>
            <person name="Venegas-Anaya M."/>
            <person name="Howard J.T."/>
            <person name="Jarvis E.D."/>
            <person name="Guillette L.J.Jr."/>
            <person name="Glenn T.C."/>
            <person name="Green R.E."/>
            <person name="Ray D.A."/>
        </authorList>
    </citation>
    <scope>NUCLEOTIDE SEQUENCE [LARGE SCALE GENOMIC DNA]</scope>
    <source>
        <strain evidence="2">KSC_2009_1</strain>
    </source>
</reference>
<name>A0A151P6B2_ALLMI</name>
<keyword evidence="3" id="KW-1185">Reference proteome</keyword>
<evidence type="ECO:0000313" key="3">
    <source>
        <dbReference type="Proteomes" id="UP000050525"/>
    </source>
</evidence>
<gene>
    <name evidence="2" type="ORF">Y1Q_0017373</name>
</gene>
<accession>A0A151P6B2</accession>
<evidence type="ECO:0000256" key="1">
    <source>
        <dbReference type="SAM" id="MobiDB-lite"/>
    </source>
</evidence>
<organism evidence="2 3">
    <name type="scientific">Alligator mississippiensis</name>
    <name type="common">American alligator</name>
    <dbReference type="NCBI Taxonomy" id="8496"/>
    <lineage>
        <taxon>Eukaryota</taxon>
        <taxon>Metazoa</taxon>
        <taxon>Chordata</taxon>
        <taxon>Craniata</taxon>
        <taxon>Vertebrata</taxon>
        <taxon>Euteleostomi</taxon>
        <taxon>Archelosauria</taxon>
        <taxon>Archosauria</taxon>
        <taxon>Crocodylia</taxon>
        <taxon>Alligatoridae</taxon>
        <taxon>Alligatorinae</taxon>
        <taxon>Alligator</taxon>
    </lineage>
</organism>
<dbReference type="EMBL" id="AKHW03000756">
    <property type="protein sequence ID" value="KYO44510.1"/>
    <property type="molecule type" value="Genomic_DNA"/>
</dbReference>